<keyword evidence="3" id="KW-1185">Reference proteome</keyword>
<evidence type="ECO:0000313" key="3">
    <source>
        <dbReference type="Proteomes" id="UP000607653"/>
    </source>
</evidence>
<accession>A0A822ZJ92</accession>
<dbReference type="AlphaFoldDB" id="A0A822ZJ92"/>
<dbReference type="Proteomes" id="UP000607653">
    <property type="component" value="Unassembled WGS sequence"/>
</dbReference>
<dbReference type="EMBL" id="DUZY01000005">
    <property type="protein sequence ID" value="DAD41788.1"/>
    <property type="molecule type" value="Genomic_DNA"/>
</dbReference>
<evidence type="ECO:0000313" key="2">
    <source>
        <dbReference type="EMBL" id="DAD41788.1"/>
    </source>
</evidence>
<organism evidence="2 3">
    <name type="scientific">Nelumbo nucifera</name>
    <name type="common">Sacred lotus</name>
    <dbReference type="NCBI Taxonomy" id="4432"/>
    <lineage>
        <taxon>Eukaryota</taxon>
        <taxon>Viridiplantae</taxon>
        <taxon>Streptophyta</taxon>
        <taxon>Embryophyta</taxon>
        <taxon>Tracheophyta</taxon>
        <taxon>Spermatophyta</taxon>
        <taxon>Magnoliopsida</taxon>
        <taxon>Proteales</taxon>
        <taxon>Nelumbonaceae</taxon>
        <taxon>Nelumbo</taxon>
    </lineage>
</organism>
<sequence>MHSNNFPKNVQLPGLQSPDCADQKIGSSSSPITLNLFTVGFHFHHAQKASTFSLGSIPIPCKTRHSFKLLLSHIHQSLGGWTLDNPIPTPRAATKSKRMKITVHNADDVPVVTLNNLPD</sequence>
<reference evidence="2 3" key="1">
    <citation type="journal article" date="2020" name="Mol. Biol. Evol.">
        <title>Distinct Expression and Methylation Patterns for Genes with Different Fates following a Single Whole-Genome Duplication in Flowering Plants.</title>
        <authorList>
            <person name="Shi T."/>
            <person name="Rahmani R.S."/>
            <person name="Gugger P.F."/>
            <person name="Wang M."/>
            <person name="Li H."/>
            <person name="Zhang Y."/>
            <person name="Li Z."/>
            <person name="Wang Q."/>
            <person name="Van de Peer Y."/>
            <person name="Marchal K."/>
            <person name="Chen J."/>
        </authorList>
    </citation>
    <scope>NUCLEOTIDE SEQUENCE [LARGE SCALE GENOMIC DNA]</scope>
    <source>
        <tissue evidence="2">Leaf</tissue>
    </source>
</reference>
<evidence type="ECO:0000256" key="1">
    <source>
        <dbReference type="SAM" id="MobiDB-lite"/>
    </source>
</evidence>
<feature type="region of interest" description="Disordered" evidence="1">
    <location>
        <begin position="1"/>
        <end position="24"/>
    </location>
</feature>
<proteinExistence type="predicted"/>
<comment type="caution">
    <text evidence="2">The sequence shown here is derived from an EMBL/GenBank/DDBJ whole genome shotgun (WGS) entry which is preliminary data.</text>
</comment>
<protein>
    <submittedName>
        <fullName evidence="2">Uncharacterized protein</fullName>
    </submittedName>
</protein>
<gene>
    <name evidence="2" type="ORF">HUJ06_016111</name>
</gene>
<name>A0A822ZJ92_NELNU</name>